<evidence type="ECO:0000313" key="2">
    <source>
        <dbReference type="Proteomes" id="UP000030748"/>
    </source>
</evidence>
<dbReference type="EMBL" id="KI632289">
    <property type="protein sequence ID" value="EYU19823.1"/>
    <property type="molecule type" value="Genomic_DNA"/>
</dbReference>
<reference evidence="1 2" key="1">
    <citation type="journal article" date="2013" name="Proc. Natl. Acad. Sci. U.S.A.">
        <title>Fine-scale variation in meiotic recombination in Mimulus inferred from population shotgun sequencing.</title>
        <authorList>
            <person name="Hellsten U."/>
            <person name="Wright K.M."/>
            <person name="Jenkins J."/>
            <person name="Shu S."/>
            <person name="Yuan Y."/>
            <person name="Wessler S.R."/>
            <person name="Schmutz J."/>
            <person name="Willis J.H."/>
            <person name="Rokhsar D.S."/>
        </authorList>
    </citation>
    <scope>NUCLEOTIDE SEQUENCE [LARGE SCALE GENOMIC DNA]</scope>
    <source>
        <strain evidence="2">cv. DUN x IM62</strain>
    </source>
</reference>
<dbReference type="Proteomes" id="UP000030748">
    <property type="component" value="Unassembled WGS sequence"/>
</dbReference>
<sequence length="17" mass="2000">EFGFLFAIVPKFRNSID</sequence>
<accession>A0A022PY74</accession>
<keyword evidence="2" id="KW-1185">Reference proteome</keyword>
<gene>
    <name evidence="1" type="ORF">MIMGU_mgv11b0241221mg</name>
</gene>
<name>A0A022PY74_ERYGU</name>
<evidence type="ECO:0000313" key="1">
    <source>
        <dbReference type="EMBL" id="EYU19823.1"/>
    </source>
</evidence>
<proteinExistence type="predicted"/>
<organism evidence="1 2">
    <name type="scientific">Erythranthe guttata</name>
    <name type="common">Yellow monkey flower</name>
    <name type="synonym">Mimulus guttatus</name>
    <dbReference type="NCBI Taxonomy" id="4155"/>
    <lineage>
        <taxon>Eukaryota</taxon>
        <taxon>Viridiplantae</taxon>
        <taxon>Streptophyta</taxon>
        <taxon>Embryophyta</taxon>
        <taxon>Tracheophyta</taxon>
        <taxon>Spermatophyta</taxon>
        <taxon>Magnoliopsida</taxon>
        <taxon>eudicotyledons</taxon>
        <taxon>Gunneridae</taxon>
        <taxon>Pentapetalae</taxon>
        <taxon>asterids</taxon>
        <taxon>lamiids</taxon>
        <taxon>Lamiales</taxon>
        <taxon>Phrymaceae</taxon>
        <taxon>Erythranthe</taxon>
    </lineage>
</organism>
<protein>
    <submittedName>
        <fullName evidence="1">Uncharacterized protein</fullName>
    </submittedName>
</protein>
<dbReference type="AlphaFoldDB" id="A0A022PY74"/>
<feature type="non-terminal residue" evidence="1">
    <location>
        <position position="1"/>
    </location>
</feature>